<comment type="caution">
    <text evidence="4">The sequence shown here is derived from an EMBL/GenBank/DDBJ whole genome shotgun (WGS) entry which is preliminary data.</text>
</comment>
<feature type="repeat" description="TPR" evidence="3">
    <location>
        <begin position="321"/>
        <end position="354"/>
    </location>
</feature>
<keyword evidence="1" id="KW-0677">Repeat</keyword>
<keyword evidence="4" id="KW-0378">Hydrolase</keyword>
<dbReference type="Pfam" id="PF13414">
    <property type="entry name" value="TPR_11"/>
    <property type="match status" value="2"/>
</dbReference>
<feature type="repeat" description="TPR" evidence="3">
    <location>
        <begin position="389"/>
        <end position="422"/>
    </location>
</feature>
<dbReference type="PROSITE" id="PS50005">
    <property type="entry name" value="TPR"/>
    <property type="match status" value="6"/>
</dbReference>
<dbReference type="GO" id="GO:0009279">
    <property type="term" value="C:cell outer membrane"/>
    <property type="evidence" value="ECO:0007669"/>
    <property type="project" value="TreeGrafter"/>
</dbReference>
<dbReference type="PANTHER" id="PTHR44858:SF1">
    <property type="entry name" value="UDP-N-ACETYLGLUCOSAMINE--PEPTIDE N-ACETYLGLUCOSAMINYLTRANSFERASE SPINDLY-RELATED"/>
    <property type="match status" value="1"/>
</dbReference>
<dbReference type="PROSITE" id="PS50293">
    <property type="entry name" value="TPR_REGION"/>
    <property type="match status" value="3"/>
</dbReference>
<dbReference type="Gene3D" id="1.25.40.10">
    <property type="entry name" value="Tetratricopeptide repeat domain"/>
    <property type="match status" value="3"/>
</dbReference>
<dbReference type="Pfam" id="PF00515">
    <property type="entry name" value="TPR_1"/>
    <property type="match status" value="3"/>
</dbReference>
<dbReference type="PANTHER" id="PTHR44858">
    <property type="entry name" value="TETRATRICOPEPTIDE REPEAT PROTEIN 6"/>
    <property type="match status" value="1"/>
</dbReference>
<dbReference type="InterPro" id="IPR011990">
    <property type="entry name" value="TPR-like_helical_dom_sf"/>
</dbReference>
<evidence type="ECO:0000313" key="4">
    <source>
        <dbReference type="EMBL" id="MBE9027224.1"/>
    </source>
</evidence>
<dbReference type="InterPro" id="IPR043504">
    <property type="entry name" value="Peptidase_S1_PA_chymotrypsin"/>
</dbReference>
<dbReference type="InterPro" id="IPR050498">
    <property type="entry name" value="Ycf3"/>
</dbReference>
<dbReference type="EMBL" id="JADEXS010000821">
    <property type="protein sequence ID" value="MBE9027224.1"/>
    <property type="molecule type" value="Genomic_DNA"/>
</dbReference>
<keyword evidence="2 3" id="KW-0802">TPR repeat</keyword>
<protein>
    <submittedName>
        <fullName evidence="4">Serine protease</fullName>
    </submittedName>
</protein>
<feature type="repeat" description="TPR" evidence="3">
    <location>
        <begin position="423"/>
        <end position="456"/>
    </location>
</feature>
<proteinExistence type="predicted"/>
<dbReference type="Pfam" id="PF13365">
    <property type="entry name" value="Trypsin_2"/>
    <property type="match status" value="1"/>
</dbReference>
<dbReference type="SMART" id="SM00028">
    <property type="entry name" value="TPR"/>
    <property type="match status" value="7"/>
</dbReference>
<accession>A0A8J7DJR0</accession>
<sequence length="508" mass="55082">MKFDYLLTPAIIGITITLIQPQFATALSSTEVGKIAKAITVLIDNKNGSGTGVIIQRKDNTYTVITAKHVIETQAKYEIVTPDNQRYQLNYDTVKKLPEVDLAVVQFTSSQNYTVAKIGNSNATTEGTTAYVAGFPQATAAISSTIYNFTDGRITANASKPLRDGYALVYSNVTLPGMSGGPVLNDKGELVGIHGRGDEADIETSKINSTVAYVKSGFNLGIPINTFLRLSTQAGVDLGVTPPSIPTAKAPKADDFYIQGGDKYDKGDFKGAIADYTKAISLNPKYLNAYNNRGLARYNLGDFQGAIDDFNQALKINSQDADSYNNRGLARSALGDRKSAIADYNRAIEINPNYLFAYNNRGIARNSLDDSKSAIADFNQALKINPNYAEAYTGRGISYYQLGDKQKAIADFTTALRINPNLAPPYASRAIARFDLGDKKGAITDFNQALRLNPNFAPAYTGRGIARYQLGDKQGAIADLQKAANLNLEQGKTDDYQQLLELIKKLQG</sequence>
<evidence type="ECO:0000256" key="3">
    <source>
        <dbReference type="PROSITE-ProRule" id="PRU00339"/>
    </source>
</evidence>
<dbReference type="GO" id="GO:0046813">
    <property type="term" value="P:receptor-mediated virion attachment to host cell"/>
    <property type="evidence" value="ECO:0007669"/>
    <property type="project" value="TreeGrafter"/>
</dbReference>
<dbReference type="SUPFAM" id="SSF50494">
    <property type="entry name" value="Trypsin-like serine proteases"/>
    <property type="match status" value="1"/>
</dbReference>
<dbReference type="Proteomes" id="UP000622533">
    <property type="component" value="Unassembled WGS sequence"/>
</dbReference>
<evidence type="ECO:0000256" key="1">
    <source>
        <dbReference type="ARBA" id="ARBA00022737"/>
    </source>
</evidence>
<dbReference type="AlphaFoldDB" id="A0A8J7DJR0"/>
<dbReference type="InterPro" id="IPR009003">
    <property type="entry name" value="Peptidase_S1_PA"/>
</dbReference>
<name>A0A8J7DJR0_DESMC</name>
<feature type="repeat" description="TPR" evidence="3">
    <location>
        <begin position="253"/>
        <end position="286"/>
    </location>
</feature>
<organism evidence="4 5">
    <name type="scientific">Desmonostoc muscorum LEGE 12446</name>
    <dbReference type="NCBI Taxonomy" id="1828758"/>
    <lineage>
        <taxon>Bacteria</taxon>
        <taxon>Bacillati</taxon>
        <taxon>Cyanobacteriota</taxon>
        <taxon>Cyanophyceae</taxon>
        <taxon>Nostocales</taxon>
        <taxon>Nostocaceae</taxon>
        <taxon>Desmonostoc</taxon>
    </lineage>
</organism>
<dbReference type="InterPro" id="IPR019734">
    <property type="entry name" value="TPR_rpt"/>
</dbReference>
<evidence type="ECO:0000313" key="5">
    <source>
        <dbReference type="Proteomes" id="UP000622533"/>
    </source>
</evidence>
<feature type="repeat" description="TPR" evidence="3">
    <location>
        <begin position="355"/>
        <end position="388"/>
    </location>
</feature>
<dbReference type="SUPFAM" id="SSF81901">
    <property type="entry name" value="HCP-like"/>
    <property type="match status" value="1"/>
</dbReference>
<reference evidence="4" key="1">
    <citation type="submission" date="2020-10" db="EMBL/GenBank/DDBJ databases">
        <authorList>
            <person name="Castelo-Branco R."/>
            <person name="Eusebio N."/>
            <person name="Adriana R."/>
            <person name="Vieira A."/>
            <person name="Brugerolle De Fraissinette N."/>
            <person name="Rezende De Castro R."/>
            <person name="Schneider M.P."/>
            <person name="Vasconcelos V."/>
            <person name="Leao P.N."/>
        </authorList>
    </citation>
    <scope>NUCLEOTIDE SEQUENCE</scope>
    <source>
        <strain evidence="4">LEGE 12446</strain>
    </source>
</reference>
<dbReference type="Gene3D" id="2.40.10.10">
    <property type="entry name" value="Trypsin-like serine proteases"/>
    <property type="match status" value="2"/>
</dbReference>
<dbReference type="RefSeq" id="WP_193924442.1">
    <property type="nucleotide sequence ID" value="NZ_JADEXS020000001.1"/>
</dbReference>
<gene>
    <name evidence="4" type="ORF">IQ276_33860</name>
</gene>
<feature type="repeat" description="TPR" evidence="3">
    <location>
        <begin position="287"/>
        <end position="320"/>
    </location>
</feature>
<dbReference type="GO" id="GO:0006508">
    <property type="term" value="P:proteolysis"/>
    <property type="evidence" value="ECO:0007669"/>
    <property type="project" value="UniProtKB-KW"/>
</dbReference>
<keyword evidence="5" id="KW-1185">Reference proteome</keyword>
<dbReference type="GO" id="GO:0008233">
    <property type="term" value="F:peptidase activity"/>
    <property type="evidence" value="ECO:0007669"/>
    <property type="project" value="UniProtKB-KW"/>
</dbReference>
<evidence type="ECO:0000256" key="2">
    <source>
        <dbReference type="ARBA" id="ARBA00022803"/>
    </source>
</evidence>
<keyword evidence="4" id="KW-0645">Protease</keyword>